<evidence type="ECO:0000259" key="19">
    <source>
        <dbReference type="Pfam" id="PF16484"/>
    </source>
</evidence>
<dbReference type="AlphaFoldDB" id="A0A9N9RT71"/>
<dbReference type="OrthoDB" id="240216at2759"/>
<keyword evidence="13 17" id="KW-0472">Membrane</keyword>
<feature type="transmembrane region" description="Helical" evidence="17">
    <location>
        <begin position="55"/>
        <end position="76"/>
    </location>
</feature>
<keyword evidence="6" id="KW-0813">Transport</keyword>
<dbReference type="Gene3D" id="6.10.250.1760">
    <property type="match status" value="1"/>
</dbReference>
<dbReference type="PANTHER" id="PTHR22589">
    <property type="entry name" value="CARNITINE O-ACYLTRANSFERASE"/>
    <property type="match status" value="1"/>
</dbReference>
<evidence type="ECO:0000256" key="14">
    <source>
        <dbReference type="ARBA" id="ARBA00023315"/>
    </source>
</evidence>
<dbReference type="GO" id="GO:0006631">
    <property type="term" value="P:fatty acid metabolic process"/>
    <property type="evidence" value="ECO:0007669"/>
    <property type="project" value="UniProtKB-KW"/>
</dbReference>
<dbReference type="Proteomes" id="UP001153620">
    <property type="component" value="Chromosome 2"/>
</dbReference>
<comment type="subcellular location">
    <subcellularLocation>
        <location evidence="1">Membrane</location>
        <topology evidence="1">Multi-pass membrane protein</topology>
    </subcellularLocation>
    <subcellularLocation>
        <location evidence="2">Mitochondrion membrane</location>
    </subcellularLocation>
</comment>
<feature type="domain" description="Carnitine O-palmitoyltransferase N-terminal" evidence="19">
    <location>
        <begin position="1"/>
        <end position="47"/>
    </location>
</feature>
<dbReference type="FunFam" id="3.30.559.70:FF:000001">
    <property type="entry name" value="Carnitine O-palmitoyltransferase 1, liver isoform"/>
    <property type="match status" value="1"/>
</dbReference>
<keyword evidence="7" id="KW-0808">Transferase</keyword>
<organism evidence="20 21">
    <name type="scientific">Chironomus riparius</name>
    <dbReference type="NCBI Taxonomy" id="315576"/>
    <lineage>
        <taxon>Eukaryota</taxon>
        <taxon>Metazoa</taxon>
        <taxon>Ecdysozoa</taxon>
        <taxon>Arthropoda</taxon>
        <taxon>Hexapoda</taxon>
        <taxon>Insecta</taxon>
        <taxon>Pterygota</taxon>
        <taxon>Neoptera</taxon>
        <taxon>Endopterygota</taxon>
        <taxon>Diptera</taxon>
        <taxon>Nematocera</taxon>
        <taxon>Chironomoidea</taxon>
        <taxon>Chironomidae</taxon>
        <taxon>Chironominae</taxon>
        <taxon>Chironomus</taxon>
    </lineage>
</organism>
<dbReference type="InterPro" id="IPR042231">
    <property type="entry name" value="Cho/carn_acyl_trans_2"/>
</dbReference>
<sequence length="774" mass="89891">MAEAHQATTYSDVLIHEHTDANHDQEVLQLVFKSGLRSWKKRLARFRSKVKNGVYPAHLESLWIIVALAMGFHFYTQNTPFDVVKVVIKFMPDQSLGWEIVACTIAGLFYWLLVAFIMRFTLKMLLTYRGFLFEARGKKVSIKTKIWAILLKIFIKWNSPNLFSFQETLPRLPVPPVKDTMKRYLRSVRPLLDDKNYDRVAREAEEFEKGIGKKLQRYLVLKSWWATNYVSDWWEEYVYHKSRHPLLVNSNIYGTDCVNHPTKNQAARVANLIYLCLQFRRKIIRQELQPIMVQGMVPLCSYQYERLFNTTRIPGIDGDKLIHNDDAHYMTIRHKGVFYKLPVQHNGRMLNAKEIEYQLNYILKSNNKASHPEEFLGSLTAWDRTKWAETRNKYFAKGINKSSLDCIESSIFFINLHDKPFDMDFDDNEKMKVFSKECLHGQIYDFWFDKSFCMAVGTNARYAMNAEHSWADAPILGHLYEEVQFDDQFSYDEEGNLLGSMECKPPLPTRLKWDFSEEQLIKNIDQAYNDALKITTDVDHMVLKFAEFGKGFIKTCKVSPDGFIQMALQLAYFRDFGKFSLTYEASMTRLYREGRTETVRSCSIESCAWVRAMEDDNIPAKEKVRLLRVACERHQQSYLEAMTGKGVDRHIFCLYVISKYLEIESPFLKEVLSEPWRLSTSQTPHGQSPRTDLVKYPGLVGSGGGFGPVSYDGYSVSYIVSGEDKIFFHLSSTISCPQTNTERFSQRLTKALVDIKALFEKLNAEQKLQKNGVS</sequence>
<keyword evidence="14" id="KW-0012">Acyltransferase</keyword>
<dbReference type="Gene3D" id="3.30.559.70">
    <property type="entry name" value="Choline/Carnitine o-acyltransferase, domain 2"/>
    <property type="match status" value="1"/>
</dbReference>
<dbReference type="PROSITE" id="PS00439">
    <property type="entry name" value="ACYLTRANSF_C_1"/>
    <property type="match status" value="1"/>
</dbReference>
<comment type="similarity">
    <text evidence="4">Belongs to the carnitine/choline acetyltransferase family.</text>
</comment>
<dbReference type="GO" id="GO:0009437">
    <property type="term" value="P:carnitine metabolic process"/>
    <property type="evidence" value="ECO:0007669"/>
    <property type="project" value="TreeGrafter"/>
</dbReference>
<evidence type="ECO:0000256" key="4">
    <source>
        <dbReference type="ARBA" id="ARBA00005232"/>
    </source>
</evidence>
<dbReference type="EC" id="2.3.1.21" evidence="5"/>
<evidence type="ECO:0000256" key="1">
    <source>
        <dbReference type="ARBA" id="ARBA00004141"/>
    </source>
</evidence>
<keyword evidence="8 17" id="KW-0812">Transmembrane</keyword>
<evidence type="ECO:0000256" key="17">
    <source>
        <dbReference type="SAM" id="Phobius"/>
    </source>
</evidence>
<evidence type="ECO:0000256" key="5">
    <source>
        <dbReference type="ARBA" id="ARBA00013243"/>
    </source>
</evidence>
<evidence type="ECO:0000256" key="6">
    <source>
        <dbReference type="ARBA" id="ARBA00022448"/>
    </source>
</evidence>
<evidence type="ECO:0000259" key="18">
    <source>
        <dbReference type="Pfam" id="PF00755"/>
    </source>
</evidence>
<evidence type="ECO:0000256" key="3">
    <source>
        <dbReference type="ARBA" id="ARBA00005005"/>
    </source>
</evidence>
<evidence type="ECO:0000256" key="7">
    <source>
        <dbReference type="ARBA" id="ARBA00022679"/>
    </source>
</evidence>
<evidence type="ECO:0000256" key="9">
    <source>
        <dbReference type="ARBA" id="ARBA00022832"/>
    </source>
</evidence>
<keyword evidence="21" id="KW-1185">Reference proteome</keyword>
<evidence type="ECO:0000256" key="11">
    <source>
        <dbReference type="ARBA" id="ARBA00023098"/>
    </source>
</evidence>
<evidence type="ECO:0000256" key="8">
    <source>
        <dbReference type="ARBA" id="ARBA00022692"/>
    </source>
</evidence>
<dbReference type="InterPro" id="IPR000542">
    <property type="entry name" value="Carn_acyl_trans"/>
</dbReference>
<keyword evidence="11" id="KW-0443">Lipid metabolism</keyword>
<dbReference type="FunFam" id="3.30.559.10:FF:000002">
    <property type="entry name" value="carnitine O-palmitoyltransferase 1, liver isoform"/>
    <property type="match status" value="1"/>
</dbReference>
<keyword evidence="12" id="KW-0496">Mitochondrion</keyword>
<comment type="catalytic activity">
    <reaction evidence="15">
        <text>(R)-carnitine + hexadecanoyl-CoA = O-hexadecanoyl-(R)-carnitine + CoA</text>
        <dbReference type="Rhea" id="RHEA:12661"/>
        <dbReference type="ChEBI" id="CHEBI:16347"/>
        <dbReference type="ChEBI" id="CHEBI:17490"/>
        <dbReference type="ChEBI" id="CHEBI:57287"/>
        <dbReference type="ChEBI" id="CHEBI:57379"/>
        <dbReference type="EC" id="2.3.1.21"/>
    </reaction>
    <physiologicalReaction direction="left-to-right" evidence="15">
        <dbReference type="Rhea" id="RHEA:12662"/>
    </physiologicalReaction>
</comment>
<feature type="domain" description="Choline/carnitine acyltransferase" evidence="18">
    <location>
        <begin position="172"/>
        <end position="749"/>
    </location>
</feature>
<dbReference type="GO" id="GO:0031966">
    <property type="term" value="C:mitochondrial membrane"/>
    <property type="evidence" value="ECO:0007669"/>
    <property type="project" value="UniProtKB-SubCell"/>
</dbReference>
<keyword evidence="10 17" id="KW-1133">Transmembrane helix</keyword>
<dbReference type="Pfam" id="PF16484">
    <property type="entry name" value="CPT_N"/>
    <property type="match status" value="1"/>
</dbReference>
<dbReference type="Pfam" id="PF00755">
    <property type="entry name" value="Carn_acyltransf"/>
    <property type="match status" value="1"/>
</dbReference>
<evidence type="ECO:0000256" key="2">
    <source>
        <dbReference type="ARBA" id="ARBA00004325"/>
    </source>
</evidence>
<evidence type="ECO:0000256" key="12">
    <source>
        <dbReference type="ARBA" id="ARBA00023128"/>
    </source>
</evidence>
<protein>
    <recommendedName>
        <fullName evidence="5">carnitine O-palmitoyltransferase</fullName>
        <ecNumber evidence="5">2.3.1.21</ecNumber>
    </recommendedName>
</protein>
<dbReference type="InterPro" id="IPR023213">
    <property type="entry name" value="CAT-like_dom_sf"/>
</dbReference>
<keyword evidence="9" id="KW-0276">Fatty acid metabolism</keyword>
<feature type="transmembrane region" description="Helical" evidence="17">
    <location>
        <begin position="96"/>
        <end position="118"/>
    </location>
</feature>
<accession>A0A9N9RT71</accession>
<dbReference type="GO" id="GO:0015909">
    <property type="term" value="P:long-chain fatty acid transport"/>
    <property type="evidence" value="ECO:0007669"/>
    <property type="project" value="UniProtKB-ARBA"/>
</dbReference>
<dbReference type="GO" id="GO:0004095">
    <property type="term" value="F:carnitine O-palmitoyltransferase activity"/>
    <property type="evidence" value="ECO:0007669"/>
    <property type="project" value="UniProtKB-EC"/>
</dbReference>
<comment type="pathway">
    <text evidence="3">Lipid metabolism; fatty acid beta-oxidation.</text>
</comment>
<name>A0A9N9RT71_9DIPT</name>
<reference evidence="20" key="2">
    <citation type="submission" date="2022-10" db="EMBL/GenBank/DDBJ databases">
        <authorList>
            <consortium name="ENA_rothamsted_submissions"/>
            <consortium name="culmorum"/>
            <person name="King R."/>
        </authorList>
    </citation>
    <scope>NUCLEOTIDE SEQUENCE</scope>
</reference>
<dbReference type="Gene3D" id="3.30.559.10">
    <property type="entry name" value="Chloramphenicol acetyltransferase-like domain"/>
    <property type="match status" value="1"/>
</dbReference>
<dbReference type="PANTHER" id="PTHR22589:SF31">
    <property type="entry name" value="CARNITINE O-PALMITOYLTRANSFERASE"/>
    <property type="match status" value="1"/>
</dbReference>
<dbReference type="EMBL" id="OU895878">
    <property type="protein sequence ID" value="CAG9803218.1"/>
    <property type="molecule type" value="Genomic_DNA"/>
</dbReference>
<dbReference type="InterPro" id="IPR032476">
    <property type="entry name" value="CPT_N"/>
</dbReference>
<gene>
    <name evidence="20" type="ORF">CHIRRI_LOCUS6119</name>
</gene>
<evidence type="ECO:0000313" key="21">
    <source>
        <dbReference type="Proteomes" id="UP001153620"/>
    </source>
</evidence>
<dbReference type="InterPro" id="IPR039551">
    <property type="entry name" value="Cho/carn_acyl_trans"/>
</dbReference>
<evidence type="ECO:0000313" key="20">
    <source>
        <dbReference type="EMBL" id="CAG9803218.1"/>
    </source>
</evidence>
<reference evidence="20" key="1">
    <citation type="submission" date="2022-01" db="EMBL/GenBank/DDBJ databases">
        <authorList>
            <person name="King R."/>
        </authorList>
    </citation>
    <scope>NUCLEOTIDE SEQUENCE</scope>
</reference>
<evidence type="ECO:0000256" key="15">
    <source>
        <dbReference type="ARBA" id="ARBA00048480"/>
    </source>
</evidence>
<proteinExistence type="inferred from homology"/>
<feature type="active site" description="Proton acceptor" evidence="16">
    <location>
        <position position="468"/>
    </location>
</feature>
<dbReference type="SUPFAM" id="SSF52777">
    <property type="entry name" value="CoA-dependent acyltransferases"/>
    <property type="match status" value="2"/>
</dbReference>
<evidence type="ECO:0000256" key="13">
    <source>
        <dbReference type="ARBA" id="ARBA00023136"/>
    </source>
</evidence>
<evidence type="ECO:0000256" key="10">
    <source>
        <dbReference type="ARBA" id="ARBA00022989"/>
    </source>
</evidence>
<evidence type="ECO:0000256" key="16">
    <source>
        <dbReference type="PIRSR" id="PIRSR600542-1"/>
    </source>
</evidence>